<evidence type="ECO:0000313" key="9">
    <source>
        <dbReference type="Proteomes" id="UP000694388"/>
    </source>
</evidence>
<reference evidence="8" key="2">
    <citation type="submission" date="2025-09" db="UniProtKB">
        <authorList>
            <consortium name="Ensembl"/>
        </authorList>
    </citation>
    <scope>IDENTIFICATION</scope>
</reference>
<dbReference type="PANTHER" id="PTHR21314:SF0">
    <property type="entry name" value="QUEUOSINE 5'-PHOSPHATE N-GLYCOSYLASE_HYDROLASE"/>
    <property type="match status" value="1"/>
</dbReference>
<evidence type="ECO:0000256" key="7">
    <source>
        <dbReference type="SAM" id="SignalP"/>
    </source>
</evidence>
<dbReference type="AlphaFoldDB" id="A0A8C4WUN8"/>
<dbReference type="PANTHER" id="PTHR21314">
    <property type="entry name" value="QUEUOSINE 5'-PHOSPHATE N-GLYCOSYLASE_HYDROLASE-RELATED"/>
    <property type="match status" value="1"/>
</dbReference>
<evidence type="ECO:0000313" key="8">
    <source>
        <dbReference type="Ensembl" id="ENSEBUP00000011718.1"/>
    </source>
</evidence>
<evidence type="ECO:0000256" key="3">
    <source>
        <dbReference type="ARBA" id="ARBA00035306"/>
    </source>
</evidence>
<dbReference type="GeneTree" id="ENSGT00390000002374"/>
<keyword evidence="9" id="KW-1185">Reference proteome</keyword>
<evidence type="ECO:0000256" key="4">
    <source>
        <dbReference type="ARBA" id="ARBA00035393"/>
    </source>
</evidence>
<protein>
    <recommendedName>
        <fullName evidence="3 6">Queuosine 5'-phosphate N-glycosylase/hydrolase</fullName>
        <ecNumber evidence="6">3.2.2.-</ecNumber>
    </recommendedName>
    <alternativeName>
        <fullName evidence="4 6">Queuosine-nucleotide N-glycosylase/hydrolase</fullName>
    </alternativeName>
</protein>
<evidence type="ECO:0000256" key="5">
    <source>
        <dbReference type="ARBA" id="ARBA00048204"/>
    </source>
</evidence>
<name>A0A8C4WUN8_EPTBU</name>
<comment type="similarity">
    <text evidence="2 6">Belongs to the QNG1 protein family.</text>
</comment>
<feature type="chain" id="PRO_5034445033" description="Queuosine 5'-phosphate N-glycosylase/hydrolase" evidence="7">
    <location>
        <begin position="23"/>
        <end position="368"/>
    </location>
</feature>
<evidence type="ECO:0000256" key="6">
    <source>
        <dbReference type="RuleBase" id="RU365002"/>
    </source>
</evidence>
<sequence length="368" mass="41544">MKHSRTLNQFLRLLLIDVLCKAGAMLEETTRRLLPLETGRFIAQHSHDVSISTDGVQAVTELLINSLSEGNFNEASWRDQHRLHPREADESAVNWVFVVDTLNFSFWSESEEQKYLVHYGGKAHSGYWALCAAINRALDEGIPITSAAYYSQMNVDELAYVLRSDSNTAIPLLQERHGALTESGTVLLQHYSGSFLSCLRQSERSAQKLLHLIINDFSSFRDEGIFQGQPVSFYKRAQILVADLWGCFQGQGDAAFVDIDSITMFADYRVPQVLTYLGALKYSDGLLKNLKEGVNFSSGDATEMEIRGCSIWCVELISKHLGTLLAIKGMNSLKQNAVLVDYWLWSYARGHRKEVAGIPFHRVRCIYY</sequence>
<evidence type="ECO:0000256" key="2">
    <source>
        <dbReference type="ARBA" id="ARBA00035119"/>
    </source>
</evidence>
<evidence type="ECO:0000256" key="1">
    <source>
        <dbReference type="ARBA" id="ARBA00022801"/>
    </source>
</evidence>
<keyword evidence="7" id="KW-0732">Signal</keyword>
<reference evidence="8" key="1">
    <citation type="submission" date="2025-08" db="UniProtKB">
        <authorList>
            <consortium name="Ensembl"/>
        </authorList>
    </citation>
    <scope>IDENTIFICATION</scope>
</reference>
<comment type="function">
    <text evidence="6">Catalyzes the hydrolysis of queuosine 5'-phosphate, releasing the nucleobase queuine (q). Is required for salvage of queuine from exogenous queuosine (Q) that is imported and then converted to queuosine 5'-phosphate intracellularly.</text>
</comment>
<keyword evidence="1 6" id="KW-0378">Hydrolase</keyword>
<dbReference type="Proteomes" id="UP000694388">
    <property type="component" value="Unplaced"/>
</dbReference>
<dbReference type="GO" id="GO:0016787">
    <property type="term" value="F:hydrolase activity"/>
    <property type="evidence" value="ECO:0007669"/>
    <property type="project" value="UniProtKB-KW"/>
</dbReference>
<dbReference type="Pfam" id="PF10343">
    <property type="entry name" value="Q_salvage"/>
    <property type="match status" value="1"/>
</dbReference>
<accession>A0A8C4WUN8</accession>
<comment type="catalytic activity">
    <reaction evidence="5 6">
        <text>queuosine 5'-phosphate + H2O = queuine + D-ribose 5-phosphate</text>
        <dbReference type="Rhea" id="RHEA:75387"/>
        <dbReference type="ChEBI" id="CHEBI:15377"/>
        <dbReference type="ChEBI" id="CHEBI:17433"/>
        <dbReference type="ChEBI" id="CHEBI:78346"/>
        <dbReference type="ChEBI" id="CHEBI:194371"/>
    </reaction>
    <physiologicalReaction direction="left-to-right" evidence="5 6">
        <dbReference type="Rhea" id="RHEA:75388"/>
    </physiologicalReaction>
</comment>
<dbReference type="GO" id="GO:0006400">
    <property type="term" value="P:tRNA modification"/>
    <property type="evidence" value="ECO:0007669"/>
    <property type="project" value="TreeGrafter"/>
</dbReference>
<dbReference type="Ensembl" id="ENSEBUT00000012293.1">
    <property type="protein sequence ID" value="ENSEBUP00000011718.1"/>
    <property type="gene ID" value="ENSEBUG00000007509.1"/>
</dbReference>
<organism evidence="8 9">
    <name type="scientific">Eptatretus burgeri</name>
    <name type="common">Inshore hagfish</name>
    <dbReference type="NCBI Taxonomy" id="7764"/>
    <lineage>
        <taxon>Eukaryota</taxon>
        <taxon>Metazoa</taxon>
        <taxon>Chordata</taxon>
        <taxon>Craniata</taxon>
        <taxon>Vertebrata</taxon>
        <taxon>Cyclostomata</taxon>
        <taxon>Myxini</taxon>
        <taxon>Myxiniformes</taxon>
        <taxon>Myxinidae</taxon>
        <taxon>Eptatretinae</taxon>
        <taxon>Eptatretus</taxon>
    </lineage>
</organism>
<dbReference type="EC" id="3.2.2.-" evidence="6"/>
<proteinExistence type="inferred from homology"/>
<dbReference type="InterPro" id="IPR019438">
    <property type="entry name" value="Q_salvage"/>
</dbReference>
<feature type="signal peptide" evidence="7">
    <location>
        <begin position="1"/>
        <end position="22"/>
    </location>
</feature>